<accession>A0ABU0D9G4</accession>
<name>A0ABU0D9G4_9BACI</name>
<gene>
    <name evidence="1" type="ORF">J2S14_003900</name>
</gene>
<reference evidence="1 2" key="1">
    <citation type="submission" date="2023-07" db="EMBL/GenBank/DDBJ databases">
        <title>Genomic Encyclopedia of Type Strains, Phase IV (KMG-IV): sequencing the most valuable type-strain genomes for metagenomic binning, comparative biology and taxonomic classification.</title>
        <authorList>
            <person name="Goeker M."/>
        </authorList>
    </citation>
    <scope>NUCLEOTIDE SEQUENCE [LARGE SCALE GENOMIC DNA]</scope>
    <source>
        <strain evidence="1 2">DSM 27848</strain>
    </source>
</reference>
<evidence type="ECO:0000313" key="1">
    <source>
        <dbReference type="EMBL" id="MDQ0345053.1"/>
    </source>
</evidence>
<organism evidence="1 2">
    <name type="scientific">Lederbergia wuyishanensis</name>
    <dbReference type="NCBI Taxonomy" id="1347903"/>
    <lineage>
        <taxon>Bacteria</taxon>
        <taxon>Bacillati</taxon>
        <taxon>Bacillota</taxon>
        <taxon>Bacilli</taxon>
        <taxon>Bacillales</taxon>
        <taxon>Bacillaceae</taxon>
        <taxon>Lederbergia</taxon>
    </lineage>
</organism>
<evidence type="ECO:0000313" key="2">
    <source>
        <dbReference type="Proteomes" id="UP001232343"/>
    </source>
</evidence>
<keyword evidence="2" id="KW-1185">Reference proteome</keyword>
<sequence length="43" mass="4575">MTVVIPLSYCVVKEQTFCVSEHLLVAPDQAPSAFLCPAAAPID</sequence>
<proteinExistence type="predicted"/>
<comment type="caution">
    <text evidence="1">The sequence shown here is derived from an EMBL/GenBank/DDBJ whole genome shotgun (WGS) entry which is preliminary data.</text>
</comment>
<dbReference type="Proteomes" id="UP001232343">
    <property type="component" value="Unassembled WGS sequence"/>
</dbReference>
<dbReference type="EMBL" id="JAUSUO010000013">
    <property type="protein sequence ID" value="MDQ0345053.1"/>
    <property type="molecule type" value="Genomic_DNA"/>
</dbReference>
<protein>
    <submittedName>
        <fullName evidence="1">Uncharacterized protein</fullName>
    </submittedName>
</protein>